<keyword evidence="2" id="KW-0812">Transmembrane</keyword>
<proteinExistence type="predicted"/>
<gene>
    <name evidence="3" type="ORF">SAMN05216505_11361</name>
</gene>
<feature type="region of interest" description="Disordered" evidence="1">
    <location>
        <begin position="1"/>
        <end position="34"/>
    </location>
</feature>
<dbReference type="EMBL" id="FMZK01000013">
    <property type="protein sequence ID" value="SDD89898.1"/>
    <property type="molecule type" value="Genomic_DNA"/>
</dbReference>
<feature type="transmembrane region" description="Helical" evidence="2">
    <location>
        <begin position="183"/>
        <end position="208"/>
    </location>
</feature>
<keyword evidence="4" id="KW-1185">Reference proteome</keyword>
<protein>
    <submittedName>
        <fullName evidence="3">ABC-type transport system involved in multi-copper enzyme maturation, permease component</fullName>
    </submittedName>
</protein>
<feature type="transmembrane region" description="Helical" evidence="2">
    <location>
        <begin position="138"/>
        <end position="163"/>
    </location>
</feature>
<keyword evidence="2" id="KW-0472">Membrane</keyword>
<evidence type="ECO:0000313" key="3">
    <source>
        <dbReference type="EMBL" id="SDD89898.1"/>
    </source>
</evidence>
<feature type="transmembrane region" description="Helical" evidence="2">
    <location>
        <begin position="54"/>
        <end position="73"/>
    </location>
</feature>
<dbReference type="Proteomes" id="UP000182100">
    <property type="component" value="Unassembled WGS sequence"/>
</dbReference>
<organism evidence="3 4">
    <name type="scientific">Streptomyces prasinopilosus</name>
    <dbReference type="NCBI Taxonomy" id="67344"/>
    <lineage>
        <taxon>Bacteria</taxon>
        <taxon>Bacillati</taxon>
        <taxon>Actinomycetota</taxon>
        <taxon>Actinomycetes</taxon>
        <taxon>Kitasatosporales</taxon>
        <taxon>Streptomycetaceae</taxon>
        <taxon>Streptomyces</taxon>
    </lineage>
</organism>
<name>A0A1G6YHR4_9ACTN</name>
<feature type="transmembrane region" description="Helical" evidence="2">
    <location>
        <begin position="215"/>
        <end position="236"/>
    </location>
</feature>
<evidence type="ECO:0000313" key="4">
    <source>
        <dbReference type="Proteomes" id="UP000182100"/>
    </source>
</evidence>
<feature type="transmembrane region" description="Helical" evidence="2">
    <location>
        <begin position="93"/>
        <end position="117"/>
    </location>
</feature>
<dbReference type="STRING" id="67344.SAMN05216505_11361"/>
<dbReference type="AlphaFoldDB" id="A0A1G6YHR4"/>
<feature type="transmembrane region" description="Helical" evidence="2">
    <location>
        <begin position="265"/>
        <end position="286"/>
    </location>
</feature>
<dbReference type="RefSeq" id="WP_055570438.1">
    <property type="nucleotide sequence ID" value="NZ_FMZK01000013.1"/>
</dbReference>
<evidence type="ECO:0000256" key="1">
    <source>
        <dbReference type="SAM" id="MobiDB-lite"/>
    </source>
</evidence>
<feature type="compositionally biased region" description="Basic and acidic residues" evidence="1">
    <location>
        <begin position="1"/>
        <end position="25"/>
    </location>
</feature>
<sequence>MSQDTVDKRTARAEGPVRTRQDRHGTPAGPAGRATSLHCLHAEWIRVRTMRSTLYVVLGTLVAGAALAALNGSASGDEYATMTAADRAAFDPLAISTQGYVLAQVTLALLGGLVVTAEYGSRTIVATLTAVPRRGRVLAAKAAVLTAIALPTGVATTFGAFLVGRAALQGAGAPHHALTDPGAWRAVLGGGLYLALAALLGLAAGTLIRSTTATVTTLFTAMLIVPALAPALPGPLADGTAKYWPPSAGGRILTGYRDPDLLAPWPGLAVMAGCVVLLLTAAFLTFRGRDA</sequence>
<keyword evidence="2" id="KW-1133">Transmembrane helix</keyword>
<evidence type="ECO:0000256" key="2">
    <source>
        <dbReference type="SAM" id="Phobius"/>
    </source>
</evidence>
<accession>A0A1G6YHR4</accession>
<reference evidence="4" key="1">
    <citation type="submission" date="2016-10" db="EMBL/GenBank/DDBJ databases">
        <authorList>
            <person name="Varghese N."/>
            <person name="Submissions S."/>
        </authorList>
    </citation>
    <scope>NUCLEOTIDE SEQUENCE [LARGE SCALE GENOMIC DNA]</scope>
    <source>
        <strain evidence="4">CGMCC 4.3504</strain>
    </source>
</reference>